<evidence type="ECO:0000313" key="4">
    <source>
        <dbReference type="Proteomes" id="UP000323565"/>
    </source>
</evidence>
<sequence length="466" mass="46482">MSAQGIARGVVLAAAAAGMVWTAHAAPVRTSTGERLATTTSAVEATSLVCPGGAGSNGSTEVNATSSPESLTPFARESGGASARLESSSDPKAMSLERGGATVTEMKGGPLVVEATGGMAPGFAAAQISGGDGKSPLVARTCAASLNEAWIPVGQKGSSRLSTLVLVNSGSHGATVDIDVSSRDGDVAGAAIADKAVPAHSRVEVNLPTEAKNHDGVVVHVRSESGAVQASVRDSASSGSTKGEELTAQYAVPDTTQIVPAAPVTDGKTSVRLAAPAGRGAVVKLSALSTQGEASKDRVVSVPRGRTLDVSLDGLKGSTVAVRATSEAEIVAAATAPAASGSSADFAWAQAAPDIGPAAGTSLRGAGTGGDLVLTASAPQVRATVVVTTKDGKSTTQHVDVRDNAARRISVPKDASVWVTAPTKQGKSHLHAGIVLRTGSKSSDRITTLTLTAAPWMREQTALVAR</sequence>
<protein>
    <recommendedName>
        <fullName evidence="5">Secreted protein</fullName>
    </recommendedName>
</protein>
<evidence type="ECO:0000256" key="1">
    <source>
        <dbReference type="SAM" id="MobiDB-lite"/>
    </source>
</evidence>
<feature type="chain" id="PRO_5046994931" description="Secreted protein" evidence="2">
    <location>
        <begin position="26"/>
        <end position="466"/>
    </location>
</feature>
<dbReference type="Proteomes" id="UP000323565">
    <property type="component" value="Chromosome"/>
</dbReference>
<dbReference type="Pfam" id="PF18986">
    <property type="entry name" value="DUF5719"/>
    <property type="match status" value="1"/>
</dbReference>
<evidence type="ECO:0008006" key="5">
    <source>
        <dbReference type="Google" id="ProtNLM"/>
    </source>
</evidence>
<dbReference type="EMBL" id="CP043031">
    <property type="protein sequence ID" value="QEH93706.1"/>
    <property type="molecule type" value="Genomic_DNA"/>
</dbReference>
<feature type="signal peptide" evidence="2">
    <location>
        <begin position="1"/>
        <end position="25"/>
    </location>
</feature>
<keyword evidence="4" id="KW-1185">Reference proteome</keyword>
<dbReference type="InterPro" id="IPR043777">
    <property type="entry name" value="DUF5719"/>
</dbReference>
<feature type="compositionally biased region" description="Polar residues" evidence="1">
    <location>
        <begin position="57"/>
        <end position="70"/>
    </location>
</feature>
<reference evidence="3 4" key="1">
    <citation type="submission" date="2019-08" db="EMBL/GenBank/DDBJ databases">
        <title>Dermacoccus abyssi strain HZAU 226, whole genome Nanopore sequencing project.</title>
        <authorList>
            <person name="Guo A."/>
            <person name="Zhang X."/>
            <person name="Ruan Y."/>
            <person name="Liu W."/>
            <person name="Chen Q."/>
            <person name="Gu L."/>
        </authorList>
    </citation>
    <scope>NUCLEOTIDE SEQUENCE [LARGE SCALE GENOMIC DNA]</scope>
    <source>
        <strain evidence="3 4">HZAU 226</strain>
    </source>
</reference>
<proteinExistence type="predicted"/>
<gene>
    <name evidence="3" type="ORF">FV141_09335</name>
</gene>
<feature type="region of interest" description="Disordered" evidence="1">
    <location>
        <begin position="51"/>
        <end position="96"/>
    </location>
</feature>
<organism evidence="3 4">
    <name type="scientific">Dermacoccus abyssi</name>
    <dbReference type="NCBI Taxonomy" id="322596"/>
    <lineage>
        <taxon>Bacteria</taxon>
        <taxon>Bacillati</taxon>
        <taxon>Actinomycetota</taxon>
        <taxon>Actinomycetes</taxon>
        <taxon>Micrococcales</taxon>
        <taxon>Dermacoccaceae</taxon>
        <taxon>Dermacoccus</taxon>
    </lineage>
</organism>
<keyword evidence="2" id="KW-0732">Signal</keyword>
<accession>A0ABX5ZAG1</accession>
<evidence type="ECO:0000256" key="2">
    <source>
        <dbReference type="SAM" id="SignalP"/>
    </source>
</evidence>
<name>A0ABX5ZAG1_9MICO</name>
<evidence type="ECO:0000313" key="3">
    <source>
        <dbReference type="EMBL" id="QEH93706.1"/>
    </source>
</evidence>